<dbReference type="EMBL" id="MDEC01000002">
    <property type="protein sequence ID" value="PPU66373.1"/>
    <property type="molecule type" value="Genomic_DNA"/>
</dbReference>
<gene>
    <name evidence="2" type="ORF">XcodCFBP4690_02280</name>
</gene>
<dbReference type="Proteomes" id="UP000237872">
    <property type="component" value="Unassembled WGS sequence"/>
</dbReference>
<dbReference type="AlphaFoldDB" id="A0A2S7CXS0"/>
<sequence length="82" mass="9087">MWHGKRPKWRAGPRGWPERWRTSRGGNRIQQGDPARRRNVRQSWRIGADRSSLSAAASPWIASGTARNAPEPGLAGCGACPR</sequence>
<feature type="region of interest" description="Disordered" evidence="1">
    <location>
        <begin position="1"/>
        <end position="82"/>
    </location>
</feature>
<reference evidence="2 3" key="1">
    <citation type="submission" date="2016-08" db="EMBL/GenBank/DDBJ databases">
        <authorList>
            <person name="Seilhamer J.J."/>
        </authorList>
    </citation>
    <scope>NUCLEOTIDE SEQUENCE [LARGE SCALE GENOMIC DNA]</scope>
    <source>
        <strain evidence="2 3">CFBP4690</strain>
    </source>
</reference>
<protein>
    <submittedName>
        <fullName evidence="2">Uncharacterized protein</fullName>
    </submittedName>
</protein>
<name>A0A2S7CXS0_9XANT</name>
<evidence type="ECO:0000256" key="1">
    <source>
        <dbReference type="SAM" id="MobiDB-lite"/>
    </source>
</evidence>
<dbReference type="OrthoDB" id="9947602at2"/>
<comment type="caution">
    <text evidence="2">The sequence shown here is derived from an EMBL/GenBank/DDBJ whole genome shotgun (WGS) entry which is preliminary data.</text>
</comment>
<organism evidence="2 3">
    <name type="scientific">Xanthomonas codiaei</name>
    <dbReference type="NCBI Taxonomy" id="56463"/>
    <lineage>
        <taxon>Bacteria</taxon>
        <taxon>Pseudomonadati</taxon>
        <taxon>Pseudomonadota</taxon>
        <taxon>Gammaproteobacteria</taxon>
        <taxon>Lysobacterales</taxon>
        <taxon>Lysobacteraceae</taxon>
        <taxon>Xanthomonas</taxon>
    </lineage>
</organism>
<proteinExistence type="predicted"/>
<evidence type="ECO:0000313" key="2">
    <source>
        <dbReference type="EMBL" id="PPU66373.1"/>
    </source>
</evidence>
<accession>A0A2S7CXS0</accession>
<evidence type="ECO:0000313" key="3">
    <source>
        <dbReference type="Proteomes" id="UP000237872"/>
    </source>
</evidence>
<feature type="compositionally biased region" description="Basic residues" evidence="1">
    <location>
        <begin position="1"/>
        <end position="11"/>
    </location>
</feature>